<dbReference type="EMBL" id="MFQA01000018">
    <property type="protein sequence ID" value="OGH69069.1"/>
    <property type="molecule type" value="Genomic_DNA"/>
</dbReference>
<evidence type="ECO:0000313" key="2">
    <source>
        <dbReference type="EMBL" id="OGH69069.1"/>
    </source>
</evidence>
<reference evidence="2 3" key="1">
    <citation type="journal article" date="2016" name="Nat. Commun.">
        <title>Thousands of microbial genomes shed light on interconnected biogeochemical processes in an aquifer system.</title>
        <authorList>
            <person name="Anantharaman K."/>
            <person name="Brown C.T."/>
            <person name="Hug L.A."/>
            <person name="Sharon I."/>
            <person name="Castelle C.J."/>
            <person name="Probst A.J."/>
            <person name="Thomas B.C."/>
            <person name="Singh A."/>
            <person name="Wilkins M.J."/>
            <person name="Karaoz U."/>
            <person name="Brodie E.L."/>
            <person name="Williams K.H."/>
            <person name="Hubbard S.S."/>
            <person name="Banfield J.F."/>
        </authorList>
    </citation>
    <scope>NUCLEOTIDE SEQUENCE [LARGE SCALE GENOMIC DNA]</scope>
</reference>
<name>A0A1F6MBS5_9BACT</name>
<protein>
    <submittedName>
        <fullName evidence="2">Uncharacterized protein</fullName>
    </submittedName>
</protein>
<comment type="caution">
    <text evidence="2">The sequence shown here is derived from an EMBL/GenBank/DDBJ whole genome shotgun (WGS) entry which is preliminary data.</text>
</comment>
<keyword evidence="1" id="KW-0472">Membrane</keyword>
<proteinExistence type="predicted"/>
<organism evidence="2 3">
    <name type="scientific">Candidatus Magasanikbacteria bacterium RIFCSPHIGHO2_02_FULL_45_10</name>
    <dbReference type="NCBI Taxonomy" id="1798679"/>
    <lineage>
        <taxon>Bacteria</taxon>
        <taxon>Candidatus Magasanikiibacteriota</taxon>
    </lineage>
</organism>
<evidence type="ECO:0000313" key="3">
    <source>
        <dbReference type="Proteomes" id="UP000176413"/>
    </source>
</evidence>
<evidence type="ECO:0000256" key="1">
    <source>
        <dbReference type="SAM" id="Phobius"/>
    </source>
</evidence>
<feature type="transmembrane region" description="Helical" evidence="1">
    <location>
        <begin position="20"/>
        <end position="41"/>
    </location>
</feature>
<gene>
    <name evidence="2" type="ORF">A3D53_03050</name>
</gene>
<keyword evidence="1" id="KW-0812">Transmembrane</keyword>
<accession>A0A1F6MBS5</accession>
<dbReference type="Proteomes" id="UP000176413">
    <property type="component" value="Unassembled WGS sequence"/>
</dbReference>
<sequence>MSLIKGLTLKTNAAYLPWKILSITLIGGMLASVIVSGYFMYVNIYRTLDDANTIVVLNANEQLDTINRKAYDKAQELVRTKNESIIIPKQLRQIFIKISTSTP</sequence>
<keyword evidence="1" id="KW-1133">Transmembrane helix</keyword>
<dbReference type="AlphaFoldDB" id="A0A1F6MBS5"/>